<dbReference type="SUPFAM" id="SSF51126">
    <property type="entry name" value="Pectin lyase-like"/>
    <property type="match status" value="1"/>
</dbReference>
<organism evidence="10 11">
    <name type="scientific">Lupinus albus</name>
    <name type="common">White lupine</name>
    <name type="synonym">Lupinus termis</name>
    <dbReference type="NCBI Taxonomy" id="3870"/>
    <lineage>
        <taxon>Eukaryota</taxon>
        <taxon>Viridiplantae</taxon>
        <taxon>Streptophyta</taxon>
        <taxon>Embryophyta</taxon>
        <taxon>Tracheophyta</taxon>
        <taxon>Spermatophyta</taxon>
        <taxon>Magnoliopsida</taxon>
        <taxon>eudicotyledons</taxon>
        <taxon>Gunneridae</taxon>
        <taxon>Pentapetalae</taxon>
        <taxon>rosids</taxon>
        <taxon>fabids</taxon>
        <taxon>Fabales</taxon>
        <taxon>Fabaceae</taxon>
        <taxon>Papilionoideae</taxon>
        <taxon>50 kb inversion clade</taxon>
        <taxon>genistoids sensu lato</taxon>
        <taxon>core genistoids</taxon>
        <taxon>Genisteae</taxon>
        <taxon>Lupinus</taxon>
    </lineage>
</organism>
<evidence type="ECO:0000256" key="7">
    <source>
        <dbReference type="ARBA" id="ARBA00023316"/>
    </source>
</evidence>
<dbReference type="AlphaFoldDB" id="A0A6A4QAC8"/>
<evidence type="ECO:0000256" key="3">
    <source>
        <dbReference type="ARBA" id="ARBA00022512"/>
    </source>
</evidence>
<comment type="similarity">
    <text evidence="2 8">Belongs to the glycosyl hydrolase 28 family.</text>
</comment>
<keyword evidence="5 8" id="KW-0378">Hydrolase</keyword>
<keyword evidence="3" id="KW-0134">Cell wall</keyword>
<name>A0A6A4QAC8_LUPAL</name>
<protein>
    <submittedName>
        <fullName evidence="10">Putative polygalacturonase</fullName>
    </submittedName>
</protein>
<dbReference type="EMBL" id="WOCE01000007">
    <property type="protein sequence ID" value="KAE9611165.1"/>
    <property type="molecule type" value="Genomic_DNA"/>
</dbReference>
<dbReference type="GO" id="GO:0004650">
    <property type="term" value="F:polygalacturonase activity"/>
    <property type="evidence" value="ECO:0007669"/>
    <property type="project" value="InterPro"/>
</dbReference>
<proteinExistence type="inferred from homology"/>
<dbReference type="GO" id="GO:0005975">
    <property type="term" value="P:carbohydrate metabolic process"/>
    <property type="evidence" value="ECO:0007669"/>
    <property type="project" value="InterPro"/>
</dbReference>
<evidence type="ECO:0000256" key="4">
    <source>
        <dbReference type="ARBA" id="ARBA00022525"/>
    </source>
</evidence>
<accession>A0A6A4QAC8</accession>
<evidence type="ECO:0000313" key="10">
    <source>
        <dbReference type="EMBL" id="KAE9611165.1"/>
    </source>
</evidence>
<evidence type="ECO:0000256" key="6">
    <source>
        <dbReference type="ARBA" id="ARBA00023295"/>
    </source>
</evidence>
<evidence type="ECO:0000256" key="8">
    <source>
        <dbReference type="RuleBase" id="RU361169"/>
    </source>
</evidence>
<dbReference type="OrthoDB" id="187139at2759"/>
<dbReference type="GO" id="GO:0071555">
    <property type="term" value="P:cell wall organization"/>
    <property type="evidence" value="ECO:0007669"/>
    <property type="project" value="UniProtKB-KW"/>
</dbReference>
<reference evidence="11" key="1">
    <citation type="journal article" date="2020" name="Nat. Commun.">
        <title>Genome sequence of the cluster root forming white lupin.</title>
        <authorList>
            <person name="Hufnagel B."/>
            <person name="Marques A."/>
            <person name="Soriano A."/>
            <person name="Marques L."/>
            <person name="Divol F."/>
            <person name="Doumas P."/>
            <person name="Sallet E."/>
            <person name="Mancinotti D."/>
            <person name="Carrere S."/>
            <person name="Marande W."/>
            <person name="Arribat S."/>
            <person name="Keller J."/>
            <person name="Huneau C."/>
            <person name="Blein T."/>
            <person name="Aime D."/>
            <person name="Laguerre M."/>
            <person name="Taylor J."/>
            <person name="Schubert V."/>
            <person name="Nelson M."/>
            <person name="Geu-Flores F."/>
            <person name="Crespi M."/>
            <person name="Gallardo-Guerrero K."/>
            <person name="Delaux P.-M."/>
            <person name="Salse J."/>
            <person name="Berges H."/>
            <person name="Guyot R."/>
            <person name="Gouzy J."/>
            <person name="Peret B."/>
        </authorList>
    </citation>
    <scope>NUCLEOTIDE SEQUENCE [LARGE SCALE GENOMIC DNA]</scope>
    <source>
        <strain evidence="11">cv. Amiga</strain>
    </source>
</reference>
<feature type="chain" id="PRO_5025519028" evidence="9">
    <location>
        <begin position="21"/>
        <end position="163"/>
    </location>
</feature>
<feature type="signal peptide" evidence="9">
    <location>
        <begin position="1"/>
        <end position="20"/>
    </location>
</feature>
<keyword evidence="11" id="KW-1185">Reference proteome</keyword>
<comment type="caution">
    <text evidence="10">The sequence shown here is derived from an EMBL/GenBank/DDBJ whole genome shotgun (WGS) entry which is preliminary data.</text>
</comment>
<dbReference type="PANTHER" id="PTHR31375">
    <property type="match status" value="1"/>
</dbReference>
<dbReference type="InterPro" id="IPR012334">
    <property type="entry name" value="Pectin_lyas_fold"/>
</dbReference>
<evidence type="ECO:0000256" key="9">
    <source>
        <dbReference type="SAM" id="SignalP"/>
    </source>
</evidence>
<evidence type="ECO:0000256" key="5">
    <source>
        <dbReference type="ARBA" id="ARBA00022801"/>
    </source>
</evidence>
<dbReference type="Pfam" id="PF00295">
    <property type="entry name" value="Glyco_hydro_28"/>
    <property type="match status" value="1"/>
</dbReference>
<gene>
    <name evidence="10" type="ORF">Lalb_Chr07g0194771</name>
</gene>
<keyword evidence="9" id="KW-0732">Signal</keyword>
<dbReference type="Proteomes" id="UP000447434">
    <property type="component" value="Chromosome 7"/>
</dbReference>
<keyword evidence="4" id="KW-0964">Secreted</keyword>
<comment type="subcellular location">
    <subcellularLocation>
        <location evidence="1">Secreted</location>
        <location evidence="1">Cell wall</location>
    </subcellularLocation>
</comment>
<dbReference type="InterPro" id="IPR000743">
    <property type="entry name" value="Glyco_hydro_28"/>
</dbReference>
<dbReference type="InterPro" id="IPR011050">
    <property type="entry name" value="Pectin_lyase_fold/virulence"/>
</dbReference>
<keyword evidence="6 8" id="KW-0326">Glycosidase</keyword>
<evidence type="ECO:0000313" key="11">
    <source>
        <dbReference type="Proteomes" id="UP000447434"/>
    </source>
</evidence>
<keyword evidence="7" id="KW-0961">Cell wall biogenesis/degradation</keyword>
<dbReference type="Gene3D" id="2.160.20.10">
    <property type="entry name" value="Single-stranded right-handed beta-helix, Pectin lyase-like"/>
    <property type="match status" value="1"/>
</dbReference>
<sequence>MQGGLISSILILSFVSPCLCFTRLNFGLETKESTYNVLDYGANGDGKSDNENAFLSAWNDACGTEGNATLVIPKGKVFMLKNLQLNGPCKANSIHIQLSGDIVAPTMDKWSDENSRLIIISNVNSLRIDGGGNIDGKGNTWWETCNKECKRPGVRSLYINNTT</sequence>
<evidence type="ECO:0000256" key="1">
    <source>
        <dbReference type="ARBA" id="ARBA00004191"/>
    </source>
</evidence>
<evidence type="ECO:0000256" key="2">
    <source>
        <dbReference type="ARBA" id="ARBA00008834"/>
    </source>
</evidence>